<organism evidence="1 2">
    <name type="scientific">Brockia lithotrophica</name>
    <dbReference type="NCBI Taxonomy" id="933949"/>
    <lineage>
        <taxon>Bacteria</taxon>
        <taxon>Bacillati</taxon>
        <taxon>Bacillota</taxon>
        <taxon>Bacilli</taxon>
        <taxon>Bacillales</taxon>
        <taxon>Bacillales Family X. Incertae Sedis</taxon>
        <taxon>Brockia</taxon>
    </lineage>
</organism>
<name>A0A660KVX9_9BACL</name>
<dbReference type="RefSeq" id="WP_121444876.1">
    <property type="nucleotide sequence ID" value="NZ_RBIJ01000006.1"/>
</dbReference>
<dbReference type="Gene3D" id="3.30.70.1150">
    <property type="entry name" value="ACT-like. Chain A, domain 2"/>
    <property type="match status" value="1"/>
</dbReference>
<dbReference type="AlphaFoldDB" id="A0A660KVX9"/>
<gene>
    <name evidence="1" type="ORF">C7438_1639</name>
</gene>
<protein>
    <recommendedName>
        <fullName evidence="3">Iron-only hydrogenase system regulator</fullName>
    </recommendedName>
</protein>
<evidence type="ECO:0000313" key="2">
    <source>
        <dbReference type="Proteomes" id="UP000267019"/>
    </source>
</evidence>
<evidence type="ECO:0008006" key="3">
    <source>
        <dbReference type="Google" id="ProtNLM"/>
    </source>
</evidence>
<accession>A0A660KVX9</accession>
<dbReference type="Proteomes" id="UP000267019">
    <property type="component" value="Unassembled WGS sequence"/>
</dbReference>
<dbReference type="Pfam" id="PF21699">
    <property type="entry name" value="TM1266-like"/>
    <property type="match status" value="1"/>
</dbReference>
<dbReference type="EMBL" id="RBIJ01000006">
    <property type="protein sequence ID" value="RKQ83609.1"/>
    <property type="molecule type" value="Genomic_DNA"/>
</dbReference>
<dbReference type="InterPro" id="IPR045865">
    <property type="entry name" value="ACT-like_dom_sf"/>
</dbReference>
<sequence length="90" mass="10071">MAEKRVYIVATLVDNRKEHSVELQKVLAEFTHVFVCRQGCPYPDGKHGLMTYVAETTEEELRNLLDKLNATPGVRAEAWPVGVAPAAYRA</sequence>
<keyword evidence="2" id="KW-1185">Reference proteome</keyword>
<evidence type="ECO:0000313" key="1">
    <source>
        <dbReference type="EMBL" id="RKQ83609.1"/>
    </source>
</evidence>
<proteinExistence type="predicted"/>
<dbReference type="InterPro" id="IPR027271">
    <property type="entry name" value="Acetolactate_synth/TF_NikR_C"/>
</dbReference>
<dbReference type="OrthoDB" id="1121298at2"/>
<dbReference type="SUPFAM" id="SSF55021">
    <property type="entry name" value="ACT-like"/>
    <property type="match status" value="1"/>
</dbReference>
<reference evidence="1 2" key="1">
    <citation type="submission" date="2018-10" db="EMBL/GenBank/DDBJ databases">
        <title>Genomic Encyclopedia of Type Strains, Phase IV (KMG-IV): sequencing the most valuable type-strain genomes for metagenomic binning, comparative biology and taxonomic classification.</title>
        <authorList>
            <person name="Goeker M."/>
        </authorList>
    </citation>
    <scope>NUCLEOTIDE SEQUENCE [LARGE SCALE GENOMIC DNA]</scope>
    <source>
        <strain evidence="1 2">DSM 22653</strain>
    </source>
</reference>
<comment type="caution">
    <text evidence="1">The sequence shown here is derived from an EMBL/GenBank/DDBJ whole genome shotgun (WGS) entry which is preliminary data.</text>
</comment>
<dbReference type="InterPro" id="IPR023860">
    <property type="entry name" value="FeFe-hyd_TM1266"/>
</dbReference>